<dbReference type="NCBIfam" id="NF005480">
    <property type="entry name" value="PRK07081.1"/>
    <property type="match status" value="1"/>
</dbReference>
<dbReference type="AlphaFoldDB" id="A0A068SV43"/>
<feature type="domain" description="Carrier" evidence="1">
    <location>
        <begin position="1"/>
        <end position="80"/>
    </location>
</feature>
<dbReference type="HOGENOM" id="CLU_108696_10_0_5"/>
<keyword evidence="3" id="KW-1185">Reference proteome</keyword>
<evidence type="ECO:0000313" key="3">
    <source>
        <dbReference type="Proteomes" id="UP000028181"/>
    </source>
</evidence>
<dbReference type="PROSITE" id="PS50075">
    <property type="entry name" value="CARRIER"/>
    <property type="match status" value="1"/>
</dbReference>
<dbReference type="eggNOG" id="COG0236">
    <property type="taxonomic scope" value="Bacteria"/>
</dbReference>
<dbReference type="Proteomes" id="UP000028181">
    <property type="component" value="Chromosome I"/>
</dbReference>
<organism evidence="2 3">
    <name type="scientific">Neorhizobium galegae bv. orientalis str. HAMBI 540</name>
    <dbReference type="NCBI Taxonomy" id="1028800"/>
    <lineage>
        <taxon>Bacteria</taxon>
        <taxon>Pseudomonadati</taxon>
        <taxon>Pseudomonadota</taxon>
        <taxon>Alphaproteobacteria</taxon>
        <taxon>Hyphomicrobiales</taxon>
        <taxon>Rhizobiaceae</taxon>
        <taxon>Rhizobium/Agrobacterium group</taxon>
        <taxon>Neorhizobium</taxon>
    </lineage>
</organism>
<proteinExistence type="predicted"/>
<accession>A0A068SV43</accession>
<dbReference type="RefSeq" id="WP_038591340.1">
    <property type="nucleotide sequence ID" value="NZ_HG938353.1"/>
</dbReference>
<protein>
    <submittedName>
        <fullName evidence="2">Acyl carrier protein</fullName>
    </submittedName>
</protein>
<name>A0A068SV43_NEOGA</name>
<sequence>MNETIRGLLTRVGGLPVAVTELEDAADLYAAGLSSFASVQLMLGLEEAFDIEFPDSLLNRKSFASIAAIEHTVSHILKASEAA</sequence>
<evidence type="ECO:0000259" key="1">
    <source>
        <dbReference type="PROSITE" id="PS50075"/>
    </source>
</evidence>
<dbReference type="InterPro" id="IPR009081">
    <property type="entry name" value="PP-bd_ACP"/>
</dbReference>
<dbReference type="PATRIC" id="fig|1028800.3.peg.3992"/>
<dbReference type="Gene3D" id="1.10.1200.10">
    <property type="entry name" value="ACP-like"/>
    <property type="match status" value="1"/>
</dbReference>
<dbReference type="SUPFAM" id="SSF47336">
    <property type="entry name" value="ACP-like"/>
    <property type="match status" value="1"/>
</dbReference>
<dbReference type="EMBL" id="HG938353">
    <property type="protein sequence ID" value="CDN50083.1"/>
    <property type="molecule type" value="Genomic_DNA"/>
</dbReference>
<reference evidence="3" key="1">
    <citation type="journal article" date="2014" name="BMC Genomics">
        <title>Genome sequencing of two Neorhizobium galegae strains reveals a noeT gene responsible for the unusual acetylation of the nodulation factors.</title>
        <authorList>
            <person name="Osterman J."/>
            <person name="Marsh J."/>
            <person name="Laine P.K."/>
            <person name="Zeng Z."/>
            <person name="Alatalo E."/>
            <person name="Sullivan J.T."/>
            <person name="Young J.P."/>
            <person name="Thomas-Oates J."/>
            <person name="Paulin L."/>
            <person name="Lindstrom K."/>
        </authorList>
    </citation>
    <scope>NUCLEOTIDE SEQUENCE [LARGE SCALE GENOMIC DNA]</scope>
    <source>
        <strain evidence="3">HAMBI 540</strain>
    </source>
</reference>
<evidence type="ECO:0000313" key="2">
    <source>
        <dbReference type="EMBL" id="CDN50083.1"/>
    </source>
</evidence>
<dbReference type="OrthoDB" id="7284767at2"/>
<dbReference type="Pfam" id="PF00550">
    <property type="entry name" value="PP-binding"/>
    <property type="match status" value="1"/>
</dbReference>
<dbReference type="InterPro" id="IPR036736">
    <property type="entry name" value="ACP-like_sf"/>
</dbReference>
<gene>
    <name evidence="2" type="ORF">RG540_CH39330</name>
</gene>
<dbReference type="GeneID" id="24256464"/>
<dbReference type="KEGG" id="ngg:RG540_CH39330"/>